<accession>A0A1Y1W670</accession>
<evidence type="ECO:0000256" key="2">
    <source>
        <dbReference type="ARBA" id="ARBA00013850"/>
    </source>
</evidence>
<sequence length="534" mass="59820">MPKAIKRSKKSLLEQIADISDPKPKDFDIENADLNDAANDRGSDSESESEDEELRREHYIEMGKSSLRQQQGIGNLGPKYTGSRTSRKALYGSDEDASEEEAESDEGSESISEDSEEDIASRVSQTREEDSEVGSDESDADESDDGMGFNDDAGAEAAQEQDRVREDIRKLEEGERALLQSITQTAKSDVEKGHHVLNQTRLWEGALDARIRLQKIVTAADELPSFDQFEPLVESRFSNDDGEDEMNELEKARQSMLLLISSLVELRRALAEQHPAAKKTMAGQKRKSEDDDEGEDGDVEAMWKELEEVRSGFQPFRDESLEKWGNKVQVSAGVTSSKKFKAVNQGIMHQISQALASEERLVERTQLKRTEYKIIGQSDTSEKPAAVADAHLKDRNPEIFDDTDFYQQLLRELIESRMVDSNDPTASLGVQWAAVKQQSKSKKRNVDTKASKGRKVRYHVIEKLQNFMPPIPIGSWHEDMVNELFSSLLGQRVPKNMLEEDSDSEGHRPGRSVTETMVNSGEISVGGDGMRLFG</sequence>
<dbReference type="OrthoDB" id="5783963at2759"/>
<evidence type="ECO:0000259" key="5">
    <source>
        <dbReference type="Pfam" id="PF13339"/>
    </source>
</evidence>
<evidence type="ECO:0000259" key="4">
    <source>
        <dbReference type="Pfam" id="PF08164"/>
    </source>
</evidence>
<evidence type="ECO:0000313" key="6">
    <source>
        <dbReference type="EMBL" id="ORX68736.1"/>
    </source>
</evidence>
<feature type="domain" description="AATF leucine zipper-containing" evidence="5">
    <location>
        <begin position="189"/>
        <end position="327"/>
    </location>
</feature>
<evidence type="ECO:0000256" key="3">
    <source>
        <dbReference type="SAM" id="MobiDB-lite"/>
    </source>
</evidence>
<comment type="similarity">
    <text evidence="1">Belongs to the AATF family.</text>
</comment>
<dbReference type="Pfam" id="PF13339">
    <property type="entry name" value="AATF-Che1"/>
    <property type="match status" value="1"/>
</dbReference>
<feature type="compositionally biased region" description="Acidic residues" evidence="3">
    <location>
        <begin position="129"/>
        <end position="145"/>
    </location>
</feature>
<protein>
    <recommendedName>
        <fullName evidence="2">Protein BFR2</fullName>
    </recommendedName>
</protein>
<feature type="region of interest" description="Disordered" evidence="3">
    <location>
        <begin position="499"/>
        <end position="534"/>
    </location>
</feature>
<comment type="caution">
    <text evidence="6">The sequence shown here is derived from an EMBL/GenBank/DDBJ whole genome shotgun (WGS) entry which is preliminary data.</text>
</comment>
<dbReference type="GeneID" id="63804594"/>
<proteinExistence type="inferred from homology"/>
<feature type="compositionally biased region" description="Basic and acidic residues" evidence="3">
    <location>
        <begin position="160"/>
        <end position="169"/>
    </location>
</feature>
<dbReference type="GO" id="GO:0000462">
    <property type="term" value="P:maturation of SSU-rRNA from tricistronic rRNA transcript (SSU-rRNA, 5.8S rRNA, LSU-rRNA)"/>
    <property type="evidence" value="ECO:0007669"/>
    <property type="project" value="TreeGrafter"/>
</dbReference>
<dbReference type="RefSeq" id="XP_040742518.1">
    <property type="nucleotide sequence ID" value="XM_040887946.1"/>
</dbReference>
<evidence type="ECO:0000256" key="1">
    <source>
        <dbReference type="ARBA" id="ARBA00008966"/>
    </source>
</evidence>
<dbReference type="Proteomes" id="UP000193922">
    <property type="component" value="Unassembled WGS sequence"/>
</dbReference>
<dbReference type="PANTHER" id="PTHR15565">
    <property type="entry name" value="AATF PROTEIN APOPTOSIS ANTAGONIZING TRANSCRIPTION FACTOR"/>
    <property type="match status" value="1"/>
</dbReference>
<name>A0A1Y1W670_9FUNG</name>
<dbReference type="InterPro" id="IPR012617">
    <property type="entry name" value="AATF_C"/>
</dbReference>
<dbReference type="EMBL" id="MCFD01000009">
    <property type="protein sequence ID" value="ORX68736.1"/>
    <property type="molecule type" value="Genomic_DNA"/>
</dbReference>
<feature type="compositionally biased region" description="Polar residues" evidence="3">
    <location>
        <begin position="513"/>
        <end position="522"/>
    </location>
</feature>
<dbReference type="InterPro" id="IPR025160">
    <property type="entry name" value="AATF"/>
</dbReference>
<dbReference type="GO" id="GO:0005730">
    <property type="term" value="C:nucleolus"/>
    <property type="evidence" value="ECO:0007669"/>
    <property type="project" value="TreeGrafter"/>
</dbReference>
<gene>
    <name evidence="6" type="ORF">DL89DRAFT_268514</name>
</gene>
<feature type="region of interest" description="Disordered" evidence="3">
    <location>
        <begin position="274"/>
        <end position="297"/>
    </location>
</feature>
<feature type="domain" description="Apoptosis-antagonizing transcription factor C-terminal" evidence="4">
    <location>
        <begin position="406"/>
        <end position="489"/>
    </location>
</feature>
<evidence type="ECO:0000313" key="7">
    <source>
        <dbReference type="Proteomes" id="UP000193922"/>
    </source>
</evidence>
<feature type="compositionally biased region" description="Gly residues" evidence="3">
    <location>
        <begin position="524"/>
        <end position="534"/>
    </location>
</feature>
<keyword evidence="7" id="KW-1185">Reference proteome</keyword>
<feature type="compositionally biased region" description="Acidic residues" evidence="3">
    <location>
        <begin position="93"/>
        <end position="118"/>
    </location>
</feature>
<dbReference type="Pfam" id="PF08164">
    <property type="entry name" value="TRAUB"/>
    <property type="match status" value="1"/>
</dbReference>
<dbReference type="AlphaFoldDB" id="A0A1Y1W670"/>
<dbReference type="InterPro" id="IPR039223">
    <property type="entry name" value="AATF/Bfr2"/>
</dbReference>
<feature type="region of interest" description="Disordered" evidence="3">
    <location>
        <begin position="16"/>
        <end position="169"/>
    </location>
</feature>
<reference evidence="6 7" key="1">
    <citation type="submission" date="2016-07" db="EMBL/GenBank/DDBJ databases">
        <title>Pervasive Adenine N6-methylation of Active Genes in Fungi.</title>
        <authorList>
            <consortium name="DOE Joint Genome Institute"/>
            <person name="Mondo S.J."/>
            <person name="Dannebaum R.O."/>
            <person name="Kuo R.C."/>
            <person name="Labutti K."/>
            <person name="Haridas S."/>
            <person name="Kuo A."/>
            <person name="Salamov A."/>
            <person name="Ahrendt S.R."/>
            <person name="Lipzen A."/>
            <person name="Sullivan W."/>
            <person name="Andreopoulos W.B."/>
            <person name="Clum A."/>
            <person name="Lindquist E."/>
            <person name="Daum C."/>
            <person name="Ramamoorthy G.K."/>
            <person name="Gryganskyi A."/>
            <person name="Culley D."/>
            <person name="Magnuson J.K."/>
            <person name="James T.Y."/>
            <person name="O'Malley M.A."/>
            <person name="Stajich J.E."/>
            <person name="Spatafora J.W."/>
            <person name="Visel A."/>
            <person name="Grigoriev I.V."/>
        </authorList>
    </citation>
    <scope>NUCLEOTIDE SEQUENCE [LARGE SCALE GENOMIC DNA]</scope>
    <source>
        <strain evidence="6 7">ATCC 12442</strain>
    </source>
</reference>
<dbReference type="PANTHER" id="PTHR15565:SF0">
    <property type="entry name" value="PROTEIN AATF"/>
    <property type="match status" value="1"/>
</dbReference>
<organism evidence="6 7">
    <name type="scientific">Linderina pennispora</name>
    <dbReference type="NCBI Taxonomy" id="61395"/>
    <lineage>
        <taxon>Eukaryota</taxon>
        <taxon>Fungi</taxon>
        <taxon>Fungi incertae sedis</taxon>
        <taxon>Zoopagomycota</taxon>
        <taxon>Kickxellomycotina</taxon>
        <taxon>Kickxellomycetes</taxon>
        <taxon>Kickxellales</taxon>
        <taxon>Kickxellaceae</taxon>
        <taxon>Linderina</taxon>
    </lineage>
</organism>
<dbReference type="STRING" id="61395.A0A1Y1W670"/>